<proteinExistence type="predicted"/>
<sequence length="60" mass="6764">MVPATFTVSKQVQKTYQYSKKLRLSISVPPEKPNLGFSTKDSKSIGCVKKMTQIIKMKSQ</sequence>
<dbReference type="EMBL" id="OY731406">
    <property type="protein sequence ID" value="CAJ1975710.1"/>
    <property type="molecule type" value="Genomic_DNA"/>
</dbReference>
<dbReference type="AlphaFoldDB" id="A0AA86TBF0"/>
<dbReference type="Proteomes" id="UP001189624">
    <property type="component" value="Chromosome 9"/>
</dbReference>
<dbReference type="Gramene" id="rna-AYBTSS11_LOCUS27836">
    <property type="protein sequence ID" value="CAJ1975710.1"/>
    <property type="gene ID" value="gene-AYBTSS11_LOCUS27836"/>
</dbReference>
<gene>
    <name evidence="1" type="ORF">AYBTSS11_LOCUS27836</name>
</gene>
<accession>A0AA86TBF0</accession>
<evidence type="ECO:0000313" key="2">
    <source>
        <dbReference type="Proteomes" id="UP001189624"/>
    </source>
</evidence>
<name>A0AA86TBF0_9FABA</name>
<reference evidence="1" key="1">
    <citation type="submission" date="2023-10" db="EMBL/GenBank/DDBJ databases">
        <authorList>
            <person name="Domelevo Entfellner J.-B."/>
        </authorList>
    </citation>
    <scope>NUCLEOTIDE SEQUENCE</scope>
</reference>
<organism evidence="1 2">
    <name type="scientific">Sphenostylis stenocarpa</name>
    <dbReference type="NCBI Taxonomy" id="92480"/>
    <lineage>
        <taxon>Eukaryota</taxon>
        <taxon>Viridiplantae</taxon>
        <taxon>Streptophyta</taxon>
        <taxon>Embryophyta</taxon>
        <taxon>Tracheophyta</taxon>
        <taxon>Spermatophyta</taxon>
        <taxon>Magnoliopsida</taxon>
        <taxon>eudicotyledons</taxon>
        <taxon>Gunneridae</taxon>
        <taxon>Pentapetalae</taxon>
        <taxon>rosids</taxon>
        <taxon>fabids</taxon>
        <taxon>Fabales</taxon>
        <taxon>Fabaceae</taxon>
        <taxon>Papilionoideae</taxon>
        <taxon>50 kb inversion clade</taxon>
        <taxon>NPAAA clade</taxon>
        <taxon>indigoferoid/millettioid clade</taxon>
        <taxon>Phaseoleae</taxon>
        <taxon>Sphenostylis</taxon>
    </lineage>
</organism>
<evidence type="ECO:0000313" key="1">
    <source>
        <dbReference type="EMBL" id="CAJ1975710.1"/>
    </source>
</evidence>
<protein>
    <submittedName>
        <fullName evidence="1">Uncharacterized protein</fullName>
    </submittedName>
</protein>
<keyword evidence="2" id="KW-1185">Reference proteome</keyword>